<dbReference type="EMBL" id="JABBWE010000009">
    <property type="protein sequence ID" value="KAG1800282.1"/>
    <property type="molecule type" value="Genomic_DNA"/>
</dbReference>
<protein>
    <recommendedName>
        <fullName evidence="3">F-box domain-containing protein</fullName>
    </recommendedName>
</protein>
<evidence type="ECO:0000313" key="2">
    <source>
        <dbReference type="Proteomes" id="UP000719766"/>
    </source>
</evidence>
<dbReference type="RefSeq" id="XP_041164268.1">
    <property type="nucleotide sequence ID" value="XM_041302135.1"/>
</dbReference>
<comment type="caution">
    <text evidence="1">The sequence shown here is derived from an EMBL/GenBank/DDBJ whole genome shotgun (WGS) entry which is preliminary data.</text>
</comment>
<reference evidence="1" key="1">
    <citation type="journal article" date="2020" name="New Phytol.">
        <title>Comparative genomics reveals dynamic genome evolution in host specialist ectomycorrhizal fungi.</title>
        <authorList>
            <person name="Lofgren L.A."/>
            <person name="Nguyen N.H."/>
            <person name="Vilgalys R."/>
            <person name="Ruytinx J."/>
            <person name="Liao H.L."/>
            <person name="Branco S."/>
            <person name="Kuo A."/>
            <person name="LaButti K."/>
            <person name="Lipzen A."/>
            <person name="Andreopoulos W."/>
            <person name="Pangilinan J."/>
            <person name="Riley R."/>
            <person name="Hundley H."/>
            <person name="Na H."/>
            <person name="Barry K."/>
            <person name="Grigoriev I.V."/>
            <person name="Stajich J.E."/>
            <person name="Kennedy P.G."/>
        </authorList>
    </citation>
    <scope>NUCLEOTIDE SEQUENCE</scope>
    <source>
        <strain evidence="1">S12</strain>
    </source>
</reference>
<sequence length="435" mass="49934">MTQRSFQSLPTETMCSIFKIILESMVEDDMMATPKNDHRMLAGSLPFPHTMALVCRHWRNIVFSMPELWTRISWAPSMNDQWVSSQLQKTGSHPVHFVIKDKLLGRIFPPSFTSLYLQRLKSLIITGVFDEYRNLDALAGYAPQLDCLRLTDVRRHHYIICLEPCSKLVCPALRTLHIDKNIACHLNLQWFKNNMEHIEVLTIYGGSPINSAASMTLGRTLRAIPRAIPCLILDDLQFVIAYPGAYTDAITIWAEKLILRRCIEDALTALSGKCQTIVLQECDSIHGLRRLPLPRSNSLELDRCAATRGLRWIPKTRPWHGDTVTIVNSRSSCIKIIFYFLGAPFARRNCSLWPRVTTLKLIARDDFVMEVPLMILKAMVSSRREAAGQENSWKEVCELDNGVRPLRVLHVHGAQPLPREEEMWFKNQVRDFVWD</sequence>
<keyword evidence="2" id="KW-1185">Reference proteome</keyword>
<dbReference type="Gene3D" id="1.20.1280.50">
    <property type="match status" value="1"/>
</dbReference>
<dbReference type="OrthoDB" id="2269034at2759"/>
<gene>
    <name evidence="1" type="ORF">HD556DRAFT_1342150</name>
</gene>
<dbReference type="GeneID" id="64595899"/>
<name>A0A9P7DQ23_9AGAM</name>
<organism evidence="1 2">
    <name type="scientific">Suillus plorans</name>
    <dbReference type="NCBI Taxonomy" id="116603"/>
    <lineage>
        <taxon>Eukaryota</taxon>
        <taxon>Fungi</taxon>
        <taxon>Dikarya</taxon>
        <taxon>Basidiomycota</taxon>
        <taxon>Agaricomycotina</taxon>
        <taxon>Agaricomycetes</taxon>
        <taxon>Agaricomycetidae</taxon>
        <taxon>Boletales</taxon>
        <taxon>Suillineae</taxon>
        <taxon>Suillaceae</taxon>
        <taxon>Suillus</taxon>
    </lineage>
</organism>
<evidence type="ECO:0008006" key="3">
    <source>
        <dbReference type="Google" id="ProtNLM"/>
    </source>
</evidence>
<evidence type="ECO:0000313" key="1">
    <source>
        <dbReference type="EMBL" id="KAG1800282.1"/>
    </source>
</evidence>
<dbReference type="AlphaFoldDB" id="A0A9P7DQ23"/>
<dbReference type="Proteomes" id="UP000719766">
    <property type="component" value="Unassembled WGS sequence"/>
</dbReference>
<accession>A0A9P7DQ23</accession>
<proteinExistence type="predicted"/>